<feature type="domain" description="NERD" evidence="2">
    <location>
        <begin position="67"/>
        <end position="187"/>
    </location>
</feature>
<dbReference type="Proteomes" id="UP000199182">
    <property type="component" value="Unassembled WGS sequence"/>
</dbReference>
<sequence>MARIIKNGIVNTVKSSYNHCILRIALYVFVALAGAALAFFTYGISLILLIFLFLIKRERVQMIILKHGIEGEAATTEVLKGLPRCYYVCPDVTISGDGHSAQMDHVVVGPNGIFVVETKNHIGKIYGDDDDHALLQKKKAEYGSRYAKRFYSPIKQVTTHTRVLGRVLEQYGYKIPVQGVVYFSHPKTKVKVFSEEIPVFSARRGGKRKLKRYIKHYGGERMLEPSECKIIAHRIANYK</sequence>
<reference evidence="3 4" key="1">
    <citation type="submission" date="2016-10" db="EMBL/GenBank/DDBJ databases">
        <authorList>
            <person name="de Groot N.N."/>
        </authorList>
    </citation>
    <scope>NUCLEOTIDE SEQUENCE [LARGE SCALE GENOMIC DNA]</scope>
    <source>
        <strain evidence="3 4">CGMCC 1.5012</strain>
    </source>
</reference>
<evidence type="ECO:0000259" key="2">
    <source>
        <dbReference type="PROSITE" id="PS50965"/>
    </source>
</evidence>
<organism evidence="3 4">
    <name type="scientific">Acetanaerobacterium elongatum</name>
    <dbReference type="NCBI Taxonomy" id="258515"/>
    <lineage>
        <taxon>Bacteria</taxon>
        <taxon>Bacillati</taxon>
        <taxon>Bacillota</taxon>
        <taxon>Clostridia</taxon>
        <taxon>Eubacteriales</taxon>
        <taxon>Oscillospiraceae</taxon>
        <taxon>Acetanaerobacterium</taxon>
    </lineage>
</organism>
<dbReference type="PROSITE" id="PS50965">
    <property type="entry name" value="NERD"/>
    <property type="match status" value="1"/>
</dbReference>
<dbReference type="InterPro" id="IPR011528">
    <property type="entry name" value="NERD"/>
</dbReference>
<dbReference type="OrthoDB" id="9813328at2"/>
<proteinExistence type="predicted"/>
<dbReference type="EMBL" id="FNID01000018">
    <property type="protein sequence ID" value="SDN39113.1"/>
    <property type="molecule type" value="Genomic_DNA"/>
</dbReference>
<feature type="transmembrane region" description="Helical" evidence="1">
    <location>
        <begin position="24"/>
        <end position="55"/>
    </location>
</feature>
<accession>A0A1H0B1D3</accession>
<protein>
    <submittedName>
        <fullName evidence="3">Nuclease-related domain-containing protein</fullName>
    </submittedName>
</protein>
<keyword evidence="4" id="KW-1185">Reference proteome</keyword>
<dbReference type="RefSeq" id="WP_092640317.1">
    <property type="nucleotide sequence ID" value="NZ_FNID01000018.1"/>
</dbReference>
<evidence type="ECO:0000313" key="4">
    <source>
        <dbReference type="Proteomes" id="UP000199182"/>
    </source>
</evidence>
<keyword evidence="1" id="KW-0472">Membrane</keyword>
<keyword evidence="1" id="KW-1133">Transmembrane helix</keyword>
<dbReference type="Pfam" id="PF08378">
    <property type="entry name" value="NERD"/>
    <property type="match status" value="1"/>
</dbReference>
<evidence type="ECO:0000256" key="1">
    <source>
        <dbReference type="SAM" id="Phobius"/>
    </source>
</evidence>
<gene>
    <name evidence="3" type="ORF">SAMN05192585_11814</name>
</gene>
<keyword evidence="1" id="KW-0812">Transmembrane</keyword>
<name>A0A1H0B1D3_9FIRM</name>
<dbReference type="STRING" id="258515.SAMN05192585_11814"/>
<evidence type="ECO:0000313" key="3">
    <source>
        <dbReference type="EMBL" id="SDN39113.1"/>
    </source>
</evidence>
<dbReference type="AlphaFoldDB" id="A0A1H0B1D3"/>